<evidence type="ECO:0000313" key="1">
    <source>
        <dbReference type="EMBL" id="MBM6877906.1"/>
    </source>
</evidence>
<proteinExistence type="predicted"/>
<name>A0ABS2G8W8_9FIRM</name>
<reference evidence="1 2" key="1">
    <citation type="journal article" date="2021" name="Sci. Rep.">
        <title>The distribution of antibiotic resistance genes in chicken gut microbiota commensals.</title>
        <authorList>
            <person name="Juricova H."/>
            <person name="Matiasovicova J."/>
            <person name="Kubasova T."/>
            <person name="Cejkova D."/>
            <person name="Rychlik I."/>
        </authorList>
    </citation>
    <scope>NUCLEOTIDE SEQUENCE [LARGE SCALE GENOMIC DNA]</scope>
    <source>
        <strain evidence="1 2">An431b</strain>
    </source>
</reference>
<accession>A0ABS2G8W8</accession>
<dbReference type="Proteomes" id="UP000729290">
    <property type="component" value="Unassembled WGS sequence"/>
</dbReference>
<sequence length="131" mass="14823">MDTESFIINLQTNFHHTDDLDSVLKVVGNLRDENVRQLGDDGVSQMVTIRTGIAAVGDARVPNPVSLRPYRTFLEIEQPESKFVFRMRDGGSCALFEASGDLWKSDARTSIKEYFESKLSEEIEQKKVILL</sequence>
<organism evidence="1 2">
    <name type="scientific">Anaerotignum lactatifermentans</name>
    <dbReference type="NCBI Taxonomy" id="160404"/>
    <lineage>
        <taxon>Bacteria</taxon>
        <taxon>Bacillati</taxon>
        <taxon>Bacillota</taxon>
        <taxon>Clostridia</taxon>
        <taxon>Lachnospirales</taxon>
        <taxon>Anaerotignaceae</taxon>
        <taxon>Anaerotignum</taxon>
    </lineage>
</organism>
<evidence type="ECO:0000313" key="2">
    <source>
        <dbReference type="Proteomes" id="UP000729290"/>
    </source>
</evidence>
<evidence type="ECO:0008006" key="3">
    <source>
        <dbReference type="Google" id="ProtNLM"/>
    </source>
</evidence>
<comment type="caution">
    <text evidence="1">The sequence shown here is derived from an EMBL/GenBank/DDBJ whole genome shotgun (WGS) entry which is preliminary data.</text>
</comment>
<keyword evidence="2" id="KW-1185">Reference proteome</keyword>
<gene>
    <name evidence="1" type="ORF">H9X83_06995</name>
</gene>
<protein>
    <recommendedName>
        <fullName evidence="3">Phage protein</fullName>
    </recommendedName>
</protein>
<dbReference type="EMBL" id="JACSNV010000008">
    <property type="protein sequence ID" value="MBM6877906.1"/>
    <property type="molecule type" value="Genomic_DNA"/>
</dbReference>